<dbReference type="OrthoDB" id="9812729at2"/>
<name>A0A3P1T3Y6_9ACTN</name>
<evidence type="ECO:0000259" key="2">
    <source>
        <dbReference type="Pfam" id="PF01882"/>
    </source>
</evidence>
<proteinExistence type="predicted"/>
<feature type="transmembrane region" description="Helical" evidence="1">
    <location>
        <begin position="34"/>
        <end position="53"/>
    </location>
</feature>
<evidence type="ECO:0000256" key="1">
    <source>
        <dbReference type="SAM" id="Phobius"/>
    </source>
</evidence>
<reference evidence="3 4" key="1">
    <citation type="submission" date="2018-11" db="EMBL/GenBank/DDBJ databases">
        <title>Genomes From Bacteria Associated with the Canine Oral Cavity: a Test Case for Automated Genome-Based Taxonomic Assignment.</title>
        <authorList>
            <person name="Coil D.A."/>
            <person name="Jospin G."/>
            <person name="Darling A.E."/>
            <person name="Wallis C."/>
            <person name="Davis I.J."/>
            <person name="Harris S."/>
            <person name="Eisen J.A."/>
            <person name="Holcombe L.J."/>
            <person name="O'Flynn C."/>
        </authorList>
    </citation>
    <scope>NUCLEOTIDE SEQUENCE [LARGE SCALE GENOMIC DNA]</scope>
    <source>
        <strain evidence="3 4">OH887_COT-365</strain>
    </source>
</reference>
<accession>A0A3P1T3Y6</accession>
<dbReference type="Pfam" id="PF01882">
    <property type="entry name" value="DUF58"/>
    <property type="match status" value="1"/>
</dbReference>
<gene>
    <name evidence="3" type="ORF">EII34_11485</name>
</gene>
<evidence type="ECO:0000313" key="3">
    <source>
        <dbReference type="EMBL" id="RRD04004.1"/>
    </source>
</evidence>
<comment type="caution">
    <text evidence="3">The sequence shown here is derived from an EMBL/GenBank/DDBJ whole genome shotgun (WGS) entry which is preliminary data.</text>
</comment>
<organism evidence="3 4">
    <name type="scientific">Arachnia propionica</name>
    <dbReference type="NCBI Taxonomy" id="1750"/>
    <lineage>
        <taxon>Bacteria</taxon>
        <taxon>Bacillati</taxon>
        <taxon>Actinomycetota</taxon>
        <taxon>Actinomycetes</taxon>
        <taxon>Propionibacteriales</taxon>
        <taxon>Propionibacteriaceae</taxon>
        <taxon>Arachnia</taxon>
    </lineage>
</organism>
<dbReference type="PANTHER" id="PTHR34351">
    <property type="entry name" value="SLR1927 PROTEIN-RELATED"/>
    <property type="match status" value="1"/>
</dbReference>
<dbReference type="PANTHER" id="PTHR34351:SF2">
    <property type="entry name" value="DUF58 DOMAIN-CONTAINING PROTEIN"/>
    <property type="match status" value="1"/>
</dbReference>
<keyword evidence="1" id="KW-0472">Membrane</keyword>
<keyword evidence="1" id="KW-1133">Transmembrane helix</keyword>
<feature type="transmembrane region" description="Helical" evidence="1">
    <location>
        <begin position="59"/>
        <end position="77"/>
    </location>
</feature>
<dbReference type="EMBL" id="RQZG01000014">
    <property type="protein sequence ID" value="RRD04004.1"/>
    <property type="molecule type" value="Genomic_DNA"/>
</dbReference>
<dbReference type="Proteomes" id="UP000280819">
    <property type="component" value="Unassembled WGS sequence"/>
</dbReference>
<protein>
    <submittedName>
        <fullName evidence="3">DUF58 domain-containing protein</fullName>
    </submittedName>
</protein>
<dbReference type="AlphaFoldDB" id="A0A3P1T3Y6"/>
<sequence length="405" mass="43938">MARRIRDDSAPPIPGRGLWARLVRNPVTEPITPLGWFLLGLVTVGAIPAWSLGWLEFRALWVIAAVVLILAVLSVMGRSQHLVIFELDRPRVQAGETVGGRVVVTAAGGRRSVPSTLEFSVDDDTASFRVPELAGGTRHEERFSIPTTTRGVVRLGPVRSVQADPLLTLSRIKMLSGTQDLFVHPRIIAAGSGAIGFLRDVEGITTSNLSSSDVSFHALREYVPGDDRRSVHWRTTARVGKLMVRQFEETLRAHLLILLSTRTADYTDPDDFELAVSVAGSLGASALQEERQVTFVTSTEEVRFPGAIGLLDRLSGVACQEEAPTMRQVAARHANAPGLSVVALVTGNAARAELRGVQRVIPPGVFSFALRCSGESRLSRSRVGPMSVIDLAELEQLRPALRSLR</sequence>
<keyword evidence="1" id="KW-0812">Transmembrane</keyword>
<dbReference type="InterPro" id="IPR002881">
    <property type="entry name" value="DUF58"/>
</dbReference>
<evidence type="ECO:0000313" key="4">
    <source>
        <dbReference type="Proteomes" id="UP000280819"/>
    </source>
</evidence>
<feature type="domain" description="DUF58" evidence="2">
    <location>
        <begin position="219"/>
        <end position="305"/>
    </location>
</feature>
<dbReference type="RefSeq" id="WP_124845304.1">
    <property type="nucleotide sequence ID" value="NZ_RQZG01000014.1"/>
</dbReference>